<keyword evidence="2" id="KW-1185">Reference proteome</keyword>
<accession>A0ABT0S620</accession>
<name>A0ABT0S620_9SPHN</name>
<comment type="caution">
    <text evidence="1">The sequence shown here is derived from an EMBL/GenBank/DDBJ whole genome shotgun (WGS) entry which is preliminary data.</text>
</comment>
<sequence length="59" mass="6944">MAQHTETDYYAYFFNGLAGIIDDAEQGGYDREATALLRQAQALFEEEFKRRHPEWWNTA</sequence>
<gene>
    <name evidence="1" type="ORF">LZ518_01600</name>
</gene>
<proteinExistence type="predicted"/>
<organism evidence="1 2">
    <name type="scientific">Sphingomonas brevis</name>
    <dbReference type="NCBI Taxonomy" id="2908206"/>
    <lineage>
        <taxon>Bacteria</taxon>
        <taxon>Pseudomonadati</taxon>
        <taxon>Pseudomonadota</taxon>
        <taxon>Alphaproteobacteria</taxon>
        <taxon>Sphingomonadales</taxon>
        <taxon>Sphingomonadaceae</taxon>
        <taxon>Sphingomonas</taxon>
    </lineage>
</organism>
<reference evidence="1" key="1">
    <citation type="submission" date="2022-05" db="EMBL/GenBank/DDBJ databases">
        <authorList>
            <person name="Jo J.-H."/>
            <person name="Im W.-T."/>
        </authorList>
    </citation>
    <scope>NUCLEOTIDE SEQUENCE</scope>
    <source>
        <strain evidence="1">RB56-2</strain>
    </source>
</reference>
<evidence type="ECO:0000313" key="1">
    <source>
        <dbReference type="EMBL" id="MCL6739834.1"/>
    </source>
</evidence>
<protein>
    <submittedName>
        <fullName evidence="1">Uncharacterized protein</fullName>
    </submittedName>
</protein>
<evidence type="ECO:0000313" key="2">
    <source>
        <dbReference type="Proteomes" id="UP001165383"/>
    </source>
</evidence>
<dbReference type="Proteomes" id="UP001165383">
    <property type="component" value="Unassembled WGS sequence"/>
</dbReference>
<dbReference type="RefSeq" id="WP_249914306.1">
    <property type="nucleotide sequence ID" value="NZ_JAMGBB010000001.1"/>
</dbReference>
<dbReference type="EMBL" id="JAMGBB010000001">
    <property type="protein sequence ID" value="MCL6739834.1"/>
    <property type="molecule type" value="Genomic_DNA"/>
</dbReference>